<gene>
    <name evidence="1" type="primary">LOC114331613</name>
</gene>
<name>A0A6P7FQH5_DIAVI</name>
<dbReference type="Pfam" id="PF10036">
    <property type="entry name" value="RLL"/>
    <property type="match status" value="1"/>
</dbReference>
<evidence type="ECO:0000313" key="1">
    <source>
        <dbReference type="RefSeq" id="XP_028137027.1"/>
    </source>
</evidence>
<proteinExistence type="predicted"/>
<sequence length="117" mass="13671">MVMRVICFQTYKIYFSFLENVYLKHAVENLQAKNVPAVVAENILDKLDFRSPEFAEGIKELAKVLNVVCHPDPLVTLKAVRKVVIQRMSPDCVEHPEKYVLKVCIQKTYYEVFFYIL</sequence>
<dbReference type="InterPro" id="IPR019265">
    <property type="entry name" value="RTRAF"/>
</dbReference>
<dbReference type="AlphaFoldDB" id="A0A6P7FQH5"/>
<protein>
    <submittedName>
        <fullName evidence="1">Uncharacterized protein E02H1.5-like</fullName>
    </submittedName>
</protein>
<organism evidence="1">
    <name type="scientific">Diabrotica virgifera virgifera</name>
    <name type="common">western corn rootworm</name>
    <dbReference type="NCBI Taxonomy" id="50390"/>
    <lineage>
        <taxon>Eukaryota</taxon>
        <taxon>Metazoa</taxon>
        <taxon>Ecdysozoa</taxon>
        <taxon>Arthropoda</taxon>
        <taxon>Hexapoda</taxon>
        <taxon>Insecta</taxon>
        <taxon>Pterygota</taxon>
        <taxon>Neoptera</taxon>
        <taxon>Endopterygota</taxon>
        <taxon>Coleoptera</taxon>
        <taxon>Polyphaga</taxon>
        <taxon>Cucujiformia</taxon>
        <taxon>Chrysomeloidea</taxon>
        <taxon>Chrysomelidae</taxon>
        <taxon>Galerucinae</taxon>
        <taxon>Diabroticina</taxon>
        <taxon>Diabroticites</taxon>
        <taxon>Diabrotica</taxon>
    </lineage>
</organism>
<dbReference type="InParanoid" id="A0A6P7FQH5"/>
<accession>A0A6P7FQH5</accession>
<dbReference type="RefSeq" id="XP_028137027.1">
    <property type="nucleotide sequence ID" value="XM_028281226.1"/>
</dbReference>
<reference evidence="1" key="1">
    <citation type="submission" date="2025-08" db="UniProtKB">
        <authorList>
            <consortium name="RefSeq"/>
        </authorList>
    </citation>
    <scope>IDENTIFICATION</scope>
    <source>
        <tissue evidence="1">Whole insect</tissue>
    </source>
</reference>